<sequence length="135" mass="15329">MSLGSIEDRLAVRERIEAYGDAVFRRDSEAWIANWAEDGVWRLLGAEFRGRPQIQSAWLKAMEAYALVGFYCAPGYLRLDGLRADVRVYTREILIDHKGSAVNVMGVYQDQLIKQDGAWLFAERAYTVLHSDASN</sequence>
<dbReference type="Pfam" id="PF13577">
    <property type="entry name" value="SnoaL_4"/>
    <property type="match status" value="1"/>
</dbReference>
<dbReference type="InterPro" id="IPR037401">
    <property type="entry name" value="SnoaL-like"/>
</dbReference>
<name>A0A975IX10_9CAUL</name>
<dbReference type="AlphaFoldDB" id="A0A975IX10"/>
<feature type="domain" description="SnoaL-like" evidence="1">
    <location>
        <begin position="5"/>
        <end position="124"/>
    </location>
</feature>
<evidence type="ECO:0000259" key="1">
    <source>
        <dbReference type="Pfam" id="PF13577"/>
    </source>
</evidence>
<dbReference type="Proteomes" id="UP000676409">
    <property type="component" value="Chromosome"/>
</dbReference>
<dbReference type="KEGG" id="caul:KCG34_11330"/>
<organism evidence="2 3">
    <name type="scientific">Phenylobacterium montanum</name>
    <dbReference type="NCBI Taxonomy" id="2823693"/>
    <lineage>
        <taxon>Bacteria</taxon>
        <taxon>Pseudomonadati</taxon>
        <taxon>Pseudomonadota</taxon>
        <taxon>Alphaproteobacteria</taxon>
        <taxon>Caulobacterales</taxon>
        <taxon>Caulobacteraceae</taxon>
        <taxon>Phenylobacterium</taxon>
    </lineage>
</organism>
<evidence type="ECO:0000313" key="3">
    <source>
        <dbReference type="Proteomes" id="UP000676409"/>
    </source>
</evidence>
<proteinExistence type="predicted"/>
<dbReference type="InterPro" id="IPR032710">
    <property type="entry name" value="NTF2-like_dom_sf"/>
</dbReference>
<evidence type="ECO:0000313" key="2">
    <source>
        <dbReference type="EMBL" id="QUD90405.1"/>
    </source>
</evidence>
<protein>
    <submittedName>
        <fullName evidence="2">Nuclear transport factor 2 family protein</fullName>
    </submittedName>
</protein>
<dbReference type="SUPFAM" id="SSF54427">
    <property type="entry name" value="NTF2-like"/>
    <property type="match status" value="1"/>
</dbReference>
<gene>
    <name evidence="2" type="ORF">KCG34_11330</name>
</gene>
<accession>A0A975IX10</accession>
<reference evidence="2" key="1">
    <citation type="submission" date="2021-04" db="EMBL/GenBank/DDBJ databases">
        <title>The complete genome sequence of Caulobacter sp. S6.</title>
        <authorList>
            <person name="Tang Y."/>
            <person name="Ouyang W."/>
            <person name="Liu Q."/>
            <person name="Huang B."/>
            <person name="Guo Z."/>
            <person name="Lei P."/>
        </authorList>
    </citation>
    <scope>NUCLEOTIDE SEQUENCE</scope>
    <source>
        <strain evidence="2">S6</strain>
    </source>
</reference>
<dbReference type="RefSeq" id="WP_211940456.1">
    <property type="nucleotide sequence ID" value="NZ_CP073078.1"/>
</dbReference>
<dbReference type="EMBL" id="CP073078">
    <property type="protein sequence ID" value="QUD90405.1"/>
    <property type="molecule type" value="Genomic_DNA"/>
</dbReference>
<dbReference type="Gene3D" id="3.10.450.50">
    <property type="match status" value="1"/>
</dbReference>
<keyword evidence="3" id="KW-1185">Reference proteome</keyword>